<evidence type="ECO:0000313" key="1">
    <source>
        <dbReference type="EMBL" id="MXU89690.1"/>
    </source>
</evidence>
<sequence length="109" mass="12355">MVPVSVLALVFASTVGGWIQVRFFVFGNYSKHCVTCAFRSRVCIGNVVCGEYREFFFDWGTDFLYKILYRWYSPSLQVRFCQGAPPSIRHLRGRGSTGLGARSYFGSVC</sequence>
<organism evidence="1">
    <name type="scientific">Ixodes ricinus</name>
    <name type="common">Common tick</name>
    <name type="synonym">Acarus ricinus</name>
    <dbReference type="NCBI Taxonomy" id="34613"/>
    <lineage>
        <taxon>Eukaryota</taxon>
        <taxon>Metazoa</taxon>
        <taxon>Ecdysozoa</taxon>
        <taxon>Arthropoda</taxon>
        <taxon>Chelicerata</taxon>
        <taxon>Arachnida</taxon>
        <taxon>Acari</taxon>
        <taxon>Parasitiformes</taxon>
        <taxon>Ixodida</taxon>
        <taxon>Ixodoidea</taxon>
        <taxon>Ixodidae</taxon>
        <taxon>Ixodinae</taxon>
        <taxon>Ixodes</taxon>
    </lineage>
</organism>
<name>A0A6B0UJ34_IXORI</name>
<dbReference type="EMBL" id="GIFC01007607">
    <property type="protein sequence ID" value="MXU89690.1"/>
    <property type="molecule type" value="Transcribed_RNA"/>
</dbReference>
<accession>A0A6B0UJ34</accession>
<protein>
    <submittedName>
        <fullName evidence="1">Putative secreted protein</fullName>
    </submittedName>
</protein>
<reference evidence="1" key="1">
    <citation type="submission" date="2019-12" db="EMBL/GenBank/DDBJ databases">
        <title>An insight into the sialome of adult female Ixodes ricinus ticks feeding for 6 days.</title>
        <authorList>
            <person name="Perner J."/>
            <person name="Ribeiro J.M.C."/>
        </authorList>
    </citation>
    <scope>NUCLEOTIDE SEQUENCE</scope>
    <source>
        <strain evidence="1">Semi-engorged</strain>
        <tissue evidence="1">Salivary glands</tissue>
    </source>
</reference>
<proteinExistence type="predicted"/>
<dbReference type="AlphaFoldDB" id="A0A6B0UJ34"/>